<keyword evidence="4" id="KW-0804">Transcription</keyword>
<dbReference type="InterPro" id="IPR011990">
    <property type="entry name" value="TPR-like_helical_dom_sf"/>
</dbReference>
<dbReference type="Pfam" id="PF00486">
    <property type="entry name" value="Trans_reg_C"/>
    <property type="match status" value="1"/>
</dbReference>
<dbReference type="PROSITE" id="PS51755">
    <property type="entry name" value="OMPR_PHOB"/>
    <property type="match status" value="1"/>
</dbReference>
<feature type="DNA-binding region" description="OmpR/PhoB-type" evidence="5">
    <location>
        <begin position="1"/>
        <end position="99"/>
    </location>
</feature>
<dbReference type="EMBL" id="CP008947">
    <property type="protein sequence ID" value="AII08295.1"/>
    <property type="molecule type" value="Genomic_DNA"/>
</dbReference>
<evidence type="ECO:0000259" key="6">
    <source>
        <dbReference type="PROSITE" id="PS51755"/>
    </source>
</evidence>
<evidence type="ECO:0000313" key="8">
    <source>
        <dbReference type="Proteomes" id="UP000028488"/>
    </source>
</evidence>
<dbReference type="InterPro" id="IPR051677">
    <property type="entry name" value="AfsR-DnrI-RedD_regulator"/>
</dbReference>
<evidence type="ECO:0000313" key="7">
    <source>
        <dbReference type="EMBL" id="AII08295.1"/>
    </source>
</evidence>
<dbReference type="PANTHER" id="PTHR35807">
    <property type="entry name" value="TRANSCRIPTIONAL REGULATOR REDD-RELATED"/>
    <property type="match status" value="1"/>
</dbReference>
<sequence length="622" mass="67560">MSELQIRVLGPVQAESDKAPLLLSKPRHREILSLLVVAHGRTVSTSSLIEELWEDTPAGAVGAVQTFIGELRRILEPTRRARTPAAILVTRGAGYALESEPSAVDLWRVEQAIRAVDRVGLEAGESSLSGALGEWRGTAFEEFSTRPWATSERARIAELRAGAIERLAQIRLALDRSNDVITLLDPHVEEHPWREEGWRLLAVALYRAGRQGDALALLGQARITFMEGLGLDPSDRLTDLERRIRHHDPELGRSGAGSSILLRTAAIQARSSARSQLESATTLLPLLAQSGSVDIATEQRLSTIAAAEQFNDPELTARVIVGYDVPGSWTRSDDPDRSAAIVNAARRTISILPPTASERVRARLLATIAMESRGTENRMAEAVEAERIARRLGDPSLLCFALSSRYLQSFETTGQAHVRAELGSEITALAVSAELPTFEIEGRLIRMQALCALDDIRSASAEADLVDELAARFERPLASVFTDWFRYTFNDGPPPPEGTEMPGFRTGLSELANLTAAVRTGTDLPHTDFGPYNPWVLPLVMACEDQREKASVALGAVPDPPCDLMSEVCWYLIGLSAVATGHRNAARRAYNALLPAANERAAGSGAIDLGPIAPLLERLTEV</sequence>
<dbReference type="GO" id="GO:0006355">
    <property type="term" value="P:regulation of DNA-templated transcription"/>
    <property type="evidence" value="ECO:0007669"/>
    <property type="project" value="InterPro"/>
</dbReference>
<protein>
    <recommendedName>
        <fullName evidence="6">OmpR/PhoB-type domain-containing protein</fullName>
    </recommendedName>
</protein>
<keyword evidence="2" id="KW-0805">Transcription regulation</keyword>
<accession>A0A076EQG9</accession>
<evidence type="ECO:0000256" key="4">
    <source>
        <dbReference type="ARBA" id="ARBA00023163"/>
    </source>
</evidence>
<comment type="similarity">
    <text evidence="1">Belongs to the AfsR/DnrI/RedD regulatory family.</text>
</comment>
<feature type="domain" description="OmpR/PhoB-type" evidence="6">
    <location>
        <begin position="1"/>
        <end position="99"/>
    </location>
</feature>
<dbReference type="InterPro" id="IPR016032">
    <property type="entry name" value="Sig_transdc_resp-reg_C-effctor"/>
</dbReference>
<dbReference type="Pfam" id="PF03704">
    <property type="entry name" value="BTAD"/>
    <property type="match status" value="1"/>
</dbReference>
<evidence type="ECO:0000256" key="3">
    <source>
        <dbReference type="ARBA" id="ARBA00023125"/>
    </source>
</evidence>
<evidence type="ECO:0000256" key="5">
    <source>
        <dbReference type="PROSITE-ProRule" id="PRU01091"/>
    </source>
</evidence>
<proteinExistence type="inferred from homology"/>
<name>A0A076EQG9_RHOOP</name>
<dbReference type="GO" id="GO:0000160">
    <property type="term" value="P:phosphorelay signal transduction system"/>
    <property type="evidence" value="ECO:0007669"/>
    <property type="project" value="InterPro"/>
</dbReference>
<dbReference type="InterPro" id="IPR036388">
    <property type="entry name" value="WH-like_DNA-bd_sf"/>
</dbReference>
<dbReference type="SMART" id="SM01043">
    <property type="entry name" value="BTAD"/>
    <property type="match status" value="1"/>
</dbReference>
<dbReference type="Proteomes" id="UP000028488">
    <property type="component" value="Chromosome"/>
</dbReference>
<dbReference type="PANTHER" id="PTHR35807:SF1">
    <property type="entry name" value="TRANSCRIPTIONAL REGULATOR REDD"/>
    <property type="match status" value="1"/>
</dbReference>
<dbReference type="SUPFAM" id="SSF48452">
    <property type="entry name" value="TPR-like"/>
    <property type="match status" value="1"/>
</dbReference>
<dbReference type="SUPFAM" id="SSF46894">
    <property type="entry name" value="C-terminal effector domain of the bipartite response regulators"/>
    <property type="match status" value="1"/>
</dbReference>
<dbReference type="Gene3D" id="1.25.40.10">
    <property type="entry name" value="Tetratricopeptide repeat domain"/>
    <property type="match status" value="1"/>
</dbReference>
<gene>
    <name evidence="7" type="ORF">EP51_28205</name>
</gene>
<dbReference type="eggNOG" id="COG3629">
    <property type="taxonomic scope" value="Bacteria"/>
</dbReference>
<keyword evidence="3 5" id="KW-0238">DNA-binding</keyword>
<dbReference type="SMART" id="SM00862">
    <property type="entry name" value="Trans_reg_C"/>
    <property type="match status" value="1"/>
</dbReference>
<dbReference type="AlphaFoldDB" id="A0A076EQG9"/>
<reference evidence="7 8" key="1">
    <citation type="submission" date="2014-07" db="EMBL/GenBank/DDBJ databases">
        <title>Genome Sequence of Rhodococcus opacus Strain R7, a Biodegrader of Mono- and Polycyclic Aromatic Hydrocarbons.</title>
        <authorList>
            <person name="Di Gennaro P."/>
            <person name="Zampolli J."/>
            <person name="Presti I."/>
            <person name="Cappelletti M."/>
            <person name="D'Ursi P."/>
            <person name="Orro A."/>
            <person name="Mezzelani A."/>
            <person name="Milanesi L."/>
        </authorList>
    </citation>
    <scope>NUCLEOTIDE SEQUENCE [LARGE SCALE GENOMIC DNA]</scope>
    <source>
        <strain evidence="7 8">R7</strain>
    </source>
</reference>
<dbReference type="Gene3D" id="1.10.10.10">
    <property type="entry name" value="Winged helix-like DNA-binding domain superfamily/Winged helix DNA-binding domain"/>
    <property type="match status" value="1"/>
</dbReference>
<organism evidence="7 8">
    <name type="scientific">Rhodococcus opacus</name>
    <name type="common">Nocardia opaca</name>
    <dbReference type="NCBI Taxonomy" id="37919"/>
    <lineage>
        <taxon>Bacteria</taxon>
        <taxon>Bacillati</taxon>
        <taxon>Actinomycetota</taxon>
        <taxon>Actinomycetes</taxon>
        <taxon>Mycobacteriales</taxon>
        <taxon>Nocardiaceae</taxon>
        <taxon>Rhodococcus</taxon>
    </lineage>
</organism>
<dbReference type="InterPro" id="IPR001867">
    <property type="entry name" value="OmpR/PhoB-type_DNA-bd"/>
</dbReference>
<dbReference type="CDD" id="cd15831">
    <property type="entry name" value="BTAD"/>
    <property type="match status" value="1"/>
</dbReference>
<dbReference type="RefSeq" id="WP_128642325.1">
    <property type="nucleotide sequence ID" value="NZ_CP008947.1"/>
</dbReference>
<dbReference type="GO" id="GO:0003677">
    <property type="term" value="F:DNA binding"/>
    <property type="evidence" value="ECO:0007669"/>
    <property type="project" value="UniProtKB-UniRule"/>
</dbReference>
<evidence type="ECO:0000256" key="2">
    <source>
        <dbReference type="ARBA" id="ARBA00023015"/>
    </source>
</evidence>
<dbReference type="InterPro" id="IPR005158">
    <property type="entry name" value="BTAD"/>
</dbReference>
<evidence type="ECO:0000256" key="1">
    <source>
        <dbReference type="ARBA" id="ARBA00005820"/>
    </source>
</evidence>